<evidence type="ECO:0000313" key="3">
    <source>
        <dbReference type="Proteomes" id="UP000479710"/>
    </source>
</evidence>
<protein>
    <submittedName>
        <fullName evidence="2">Uncharacterized protein</fullName>
    </submittedName>
</protein>
<reference evidence="2 3" key="1">
    <citation type="submission" date="2019-11" db="EMBL/GenBank/DDBJ databases">
        <title>Whole genome sequence of Oryza granulata.</title>
        <authorList>
            <person name="Li W."/>
        </authorList>
    </citation>
    <scope>NUCLEOTIDE SEQUENCE [LARGE SCALE GENOMIC DNA]</scope>
    <source>
        <strain evidence="3">cv. Menghai</strain>
        <tissue evidence="2">Leaf</tissue>
    </source>
</reference>
<name>A0A6G1EHK7_9ORYZ</name>
<accession>A0A6G1EHK7</accession>
<dbReference type="Pfam" id="PF06549">
    <property type="entry name" value="DUF1118"/>
    <property type="match status" value="1"/>
</dbReference>
<organism evidence="2 3">
    <name type="scientific">Oryza meyeriana var. granulata</name>
    <dbReference type="NCBI Taxonomy" id="110450"/>
    <lineage>
        <taxon>Eukaryota</taxon>
        <taxon>Viridiplantae</taxon>
        <taxon>Streptophyta</taxon>
        <taxon>Embryophyta</taxon>
        <taxon>Tracheophyta</taxon>
        <taxon>Spermatophyta</taxon>
        <taxon>Magnoliopsida</taxon>
        <taxon>Liliopsida</taxon>
        <taxon>Poales</taxon>
        <taxon>Poaceae</taxon>
        <taxon>BOP clade</taxon>
        <taxon>Oryzoideae</taxon>
        <taxon>Oryzeae</taxon>
        <taxon>Oryzinae</taxon>
        <taxon>Oryza</taxon>
        <taxon>Oryza meyeriana</taxon>
    </lineage>
</organism>
<keyword evidence="3" id="KW-1185">Reference proteome</keyword>
<dbReference type="InterPro" id="IPR009500">
    <property type="entry name" value="DUF1118"/>
</dbReference>
<feature type="compositionally biased region" description="Basic and acidic residues" evidence="1">
    <location>
        <begin position="54"/>
        <end position="67"/>
    </location>
</feature>
<comment type="caution">
    <text evidence="2">The sequence shown here is derived from an EMBL/GenBank/DDBJ whole genome shotgun (WGS) entry which is preliminary data.</text>
</comment>
<dbReference type="Proteomes" id="UP000479710">
    <property type="component" value="Unassembled WGS sequence"/>
</dbReference>
<evidence type="ECO:0000256" key="1">
    <source>
        <dbReference type="SAM" id="MobiDB-lite"/>
    </source>
</evidence>
<proteinExistence type="predicted"/>
<dbReference type="EMBL" id="SPHZ02000003">
    <property type="protein sequence ID" value="KAF0923882.1"/>
    <property type="molecule type" value="Genomic_DNA"/>
</dbReference>
<dbReference type="AlphaFoldDB" id="A0A6G1EHK7"/>
<gene>
    <name evidence="2" type="ORF">E2562_007734</name>
</gene>
<sequence>MAKDLGLLNLVKSVAVVSPSVLASISVILLVAVPDDSAALVALQAVLAGLQESKEFTPKEPGKREDGVGSSHVNAT</sequence>
<feature type="region of interest" description="Disordered" evidence="1">
    <location>
        <begin position="54"/>
        <end position="76"/>
    </location>
</feature>
<evidence type="ECO:0000313" key="2">
    <source>
        <dbReference type="EMBL" id="KAF0923882.1"/>
    </source>
</evidence>